<proteinExistence type="predicted"/>
<dbReference type="EMBL" id="PTJE01000001">
    <property type="protein sequence ID" value="PPK96874.1"/>
    <property type="molecule type" value="Genomic_DNA"/>
</dbReference>
<dbReference type="InterPro" id="IPR025640">
    <property type="entry name" value="GYF_2"/>
</dbReference>
<comment type="caution">
    <text evidence="3">The sequence shown here is derived from an EMBL/GenBank/DDBJ whole genome shotgun (WGS) entry which is preliminary data.</text>
</comment>
<keyword evidence="3" id="KW-0378">Hydrolase</keyword>
<protein>
    <submittedName>
        <fullName evidence="3">Membrane protease subunit (Stomatin/prohibitin family)</fullName>
    </submittedName>
</protein>
<dbReference type="PANTHER" id="PTHR37826:SF2">
    <property type="entry name" value="ZINC-RIBBON DOMAIN-CONTAINING PROTEIN"/>
    <property type="match status" value="1"/>
</dbReference>
<dbReference type="CDD" id="cd03408">
    <property type="entry name" value="SPFH_like_u1"/>
    <property type="match status" value="1"/>
</dbReference>
<dbReference type="GO" id="GO:0008233">
    <property type="term" value="F:peptidase activity"/>
    <property type="evidence" value="ECO:0007669"/>
    <property type="project" value="UniProtKB-KW"/>
</dbReference>
<evidence type="ECO:0000259" key="2">
    <source>
        <dbReference type="Pfam" id="PF14237"/>
    </source>
</evidence>
<dbReference type="AlphaFoldDB" id="A0A2S6IRI1"/>
<feature type="domain" description="GYF" evidence="2">
    <location>
        <begin position="321"/>
        <end position="370"/>
    </location>
</feature>
<sequence length="384" mass="42938">MSIFDKIKEKLSHEFIDIVEWLDYTDDTIAHRFERYQNEIKNGAKLIVREGQMAVFINEGQLADVFKPGTYDLTTQNLPILSTLKGWKYGFNSPFKAEVYFVNTTLFTDEKWGTKNPITLSDDRFGLVEIRAFGTYAFKIADAGKFIIDIVGTDNNFTNFEINEHLKSLIATRFTDTVGEANLPIELYAANTTELSETCQEVMKTEFLSVGISLEKFYIENVSMPEELKKEIFEYSRLDKIDLDKLTKFKTAKAIEAAANNDGGTAGAGMGMGMGFVMAQQMGGMMSPQMGGQQQMPQQQQQYQQPQAAAVPPPMPQAVSYFYALNGAQAGPVSFDQLRSLFASRTINKDTLVWKAGMDGWKAVSQVEELKVFLGGNTPPPLPM</sequence>
<dbReference type="InterPro" id="IPR033880">
    <property type="entry name" value="SPFH_YdjI"/>
</dbReference>
<dbReference type="SUPFAM" id="SSF117892">
    <property type="entry name" value="Band 7/SPFH domain"/>
    <property type="match status" value="1"/>
</dbReference>
<dbReference type="Gene3D" id="3.30.479.30">
    <property type="entry name" value="Band 7 domain"/>
    <property type="match status" value="1"/>
</dbReference>
<name>A0A2S6IRI1_9FLAO</name>
<evidence type="ECO:0000259" key="1">
    <source>
        <dbReference type="Pfam" id="PF13421"/>
    </source>
</evidence>
<accession>A0A2S6IRI1</accession>
<dbReference type="InterPro" id="IPR036013">
    <property type="entry name" value="Band_7/SPFH_dom_sf"/>
</dbReference>
<keyword evidence="4" id="KW-1185">Reference proteome</keyword>
<keyword evidence="3" id="KW-0645">Protease</keyword>
<dbReference type="RefSeq" id="WP_104514404.1">
    <property type="nucleotide sequence ID" value="NZ_MQVW01000027.1"/>
</dbReference>
<feature type="domain" description="SPFH" evidence="1">
    <location>
        <begin position="31"/>
        <end position="239"/>
    </location>
</feature>
<gene>
    <name evidence="3" type="ORF">LY01_00699</name>
</gene>
<dbReference type="PANTHER" id="PTHR37826">
    <property type="entry name" value="FLOTILLIN BAND_7_5 DOMAIN PROTEIN"/>
    <property type="match status" value="1"/>
</dbReference>
<evidence type="ECO:0000313" key="4">
    <source>
        <dbReference type="Proteomes" id="UP000239002"/>
    </source>
</evidence>
<reference evidence="3 4" key="1">
    <citation type="submission" date="2018-02" db="EMBL/GenBank/DDBJ databases">
        <title>Genomic Encyclopedia of Archaeal and Bacterial Type Strains, Phase II (KMG-II): from individual species to whole genera.</title>
        <authorList>
            <person name="Goeker M."/>
        </authorList>
    </citation>
    <scope>NUCLEOTIDE SEQUENCE [LARGE SCALE GENOMIC DNA]</scope>
    <source>
        <strain evidence="3 4">DSM 16809</strain>
    </source>
</reference>
<dbReference type="OrthoDB" id="9764015at2"/>
<dbReference type="Proteomes" id="UP000239002">
    <property type="component" value="Unassembled WGS sequence"/>
</dbReference>
<organism evidence="3 4">
    <name type="scientific">Nonlabens xylanidelens</name>
    <dbReference type="NCBI Taxonomy" id="191564"/>
    <lineage>
        <taxon>Bacteria</taxon>
        <taxon>Pseudomonadati</taxon>
        <taxon>Bacteroidota</taxon>
        <taxon>Flavobacteriia</taxon>
        <taxon>Flavobacteriales</taxon>
        <taxon>Flavobacteriaceae</taxon>
        <taxon>Nonlabens</taxon>
    </lineage>
</organism>
<dbReference type="Pfam" id="PF13421">
    <property type="entry name" value="Band_7_1"/>
    <property type="match status" value="1"/>
</dbReference>
<dbReference type="GO" id="GO:0006508">
    <property type="term" value="P:proteolysis"/>
    <property type="evidence" value="ECO:0007669"/>
    <property type="project" value="UniProtKB-KW"/>
</dbReference>
<dbReference type="Pfam" id="PF14237">
    <property type="entry name" value="GYF_2"/>
    <property type="match status" value="1"/>
</dbReference>
<evidence type="ECO:0000313" key="3">
    <source>
        <dbReference type="EMBL" id="PPK96874.1"/>
    </source>
</evidence>